<dbReference type="EMBL" id="CH408158">
    <property type="protein sequence ID" value="EDK39732.2"/>
    <property type="molecule type" value="Genomic_DNA"/>
</dbReference>
<dbReference type="SUPFAM" id="SSF55194">
    <property type="entry name" value="Ribosome recycling factor, RRF"/>
    <property type="match status" value="1"/>
</dbReference>
<evidence type="ECO:0000313" key="8">
    <source>
        <dbReference type="Proteomes" id="UP000001997"/>
    </source>
</evidence>
<gene>
    <name evidence="7" type="ORF">PGUG_03830</name>
</gene>
<evidence type="ECO:0000313" key="7">
    <source>
        <dbReference type="EMBL" id="EDK39732.2"/>
    </source>
</evidence>
<dbReference type="GeneID" id="5126281"/>
<dbReference type="InterPro" id="IPR036191">
    <property type="entry name" value="RRF_sf"/>
</dbReference>
<dbReference type="OMA" id="PNNDQQL"/>
<keyword evidence="8" id="KW-1185">Reference proteome</keyword>
<dbReference type="InterPro" id="IPR023584">
    <property type="entry name" value="Ribosome_recyc_fac_dom"/>
</dbReference>
<accession>A5DKM9</accession>
<dbReference type="STRING" id="294746.A5DKM9"/>
<proteinExistence type="inferred from homology"/>
<dbReference type="HOGENOM" id="CLU_085410_0_0_1"/>
<evidence type="ECO:0000256" key="4">
    <source>
        <dbReference type="ARBA" id="ARBA00024909"/>
    </source>
</evidence>
<dbReference type="GO" id="GO:0032543">
    <property type="term" value="P:mitochondrial translation"/>
    <property type="evidence" value="ECO:0007669"/>
    <property type="project" value="EnsemblFungi"/>
</dbReference>
<dbReference type="PANTHER" id="PTHR20982">
    <property type="entry name" value="RIBOSOME RECYCLING FACTOR"/>
    <property type="match status" value="1"/>
</dbReference>
<dbReference type="OrthoDB" id="407355at2759"/>
<dbReference type="InterPro" id="IPR002661">
    <property type="entry name" value="Ribosome_recyc_fac"/>
</dbReference>
<evidence type="ECO:0000256" key="5">
    <source>
        <dbReference type="ARBA" id="ARBA00033107"/>
    </source>
</evidence>
<dbReference type="Gene3D" id="3.30.1360.40">
    <property type="match status" value="1"/>
</dbReference>
<comment type="similarity">
    <text evidence="1">Belongs to the RRF family.</text>
</comment>
<dbReference type="Gene3D" id="1.10.132.20">
    <property type="entry name" value="Ribosome-recycling factor"/>
    <property type="match status" value="1"/>
</dbReference>
<keyword evidence="3" id="KW-0648">Protein biosynthesis</keyword>
<dbReference type="GO" id="GO:0043023">
    <property type="term" value="F:ribosomal large subunit binding"/>
    <property type="evidence" value="ECO:0007669"/>
    <property type="project" value="TreeGrafter"/>
</dbReference>
<evidence type="ECO:0000256" key="3">
    <source>
        <dbReference type="ARBA" id="ARBA00022917"/>
    </source>
</evidence>
<dbReference type="VEuPathDB" id="FungiDB:PGUG_03830"/>
<dbReference type="Proteomes" id="UP000001997">
    <property type="component" value="Unassembled WGS sequence"/>
</dbReference>
<feature type="domain" description="Ribosome recycling factor" evidence="6">
    <location>
        <begin position="88"/>
        <end position="254"/>
    </location>
</feature>
<protein>
    <recommendedName>
        <fullName evidence="2">Ribosome-recycling factor, mitochondrial</fullName>
    </recommendedName>
    <alternativeName>
        <fullName evidence="5">Ribosome-releasing factor, mitochondrial</fullName>
    </alternativeName>
</protein>
<dbReference type="InParanoid" id="A5DKM9"/>
<dbReference type="eggNOG" id="KOG4759">
    <property type="taxonomic scope" value="Eukaryota"/>
</dbReference>
<name>A5DKM9_PICGU</name>
<dbReference type="FunCoup" id="A5DKM9">
    <property type="interactions" value="76"/>
</dbReference>
<evidence type="ECO:0000256" key="1">
    <source>
        <dbReference type="ARBA" id="ARBA00005912"/>
    </source>
</evidence>
<evidence type="ECO:0000256" key="2">
    <source>
        <dbReference type="ARBA" id="ARBA00020581"/>
    </source>
</evidence>
<dbReference type="PANTHER" id="PTHR20982:SF3">
    <property type="entry name" value="MITOCHONDRIAL RIBOSOME RECYCLING FACTOR PSEUDO 1"/>
    <property type="match status" value="1"/>
</dbReference>
<dbReference type="KEGG" id="pgu:PGUG_03830"/>
<dbReference type="GO" id="GO:0005739">
    <property type="term" value="C:mitochondrion"/>
    <property type="evidence" value="ECO:0007669"/>
    <property type="project" value="EnsemblFungi"/>
</dbReference>
<dbReference type="Pfam" id="PF01765">
    <property type="entry name" value="RRF"/>
    <property type="match status" value="1"/>
</dbReference>
<comment type="function">
    <text evidence="4">Necessary for protein synthesis in mitochondria. Functions as a ribosome recycling factor in mitochondria.</text>
</comment>
<evidence type="ECO:0000259" key="6">
    <source>
        <dbReference type="Pfam" id="PF01765"/>
    </source>
</evidence>
<sequence length="255" mass="28444">MLRTSIFTVRHALRGSLTTHTTAYWYATHSYRAFGTTTSLLAKAKKVKNSKVKNTKGKEDDAEEAGETPEIDFDDAKRKMNEVIEKFSKSANEAKLGRTSPSIFDHLSVDTEFGPQPFTSVAQTSIKGRNFLITVFDTANSQSIINAVLGSNLNMNPQVDPSNKSALKVPLPPLTVESKKESAKQLKGVYEKFKNGSGKLTLASIRAEVRTKFTKKKKKLSDDEEKMLKDFEKLHKEYVDKLSDSFKSAESVILK</sequence>
<reference evidence="7 8" key="1">
    <citation type="journal article" date="2009" name="Nature">
        <title>Evolution of pathogenicity and sexual reproduction in eight Candida genomes.</title>
        <authorList>
            <person name="Butler G."/>
            <person name="Rasmussen M.D."/>
            <person name="Lin M.F."/>
            <person name="Santos M.A."/>
            <person name="Sakthikumar S."/>
            <person name="Munro C.A."/>
            <person name="Rheinbay E."/>
            <person name="Grabherr M."/>
            <person name="Forche A."/>
            <person name="Reedy J.L."/>
            <person name="Agrafioti I."/>
            <person name="Arnaud M.B."/>
            <person name="Bates S."/>
            <person name="Brown A.J."/>
            <person name="Brunke S."/>
            <person name="Costanzo M.C."/>
            <person name="Fitzpatrick D.A."/>
            <person name="de Groot P.W."/>
            <person name="Harris D."/>
            <person name="Hoyer L.L."/>
            <person name="Hube B."/>
            <person name="Klis F.M."/>
            <person name="Kodira C."/>
            <person name="Lennard N."/>
            <person name="Logue M.E."/>
            <person name="Martin R."/>
            <person name="Neiman A.M."/>
            <person name="Nikolaou E."/>
            <person name="Quail M.A."/>
            <person name="Quinn J."/>
            <person name="Santos M.C."/>
            <person name="Schmitzberger F.F."/>
            <person name="Sherlock G."/>
            <person name="Shah P."/>
            <person name="Silverstein K.A."/>
            <person name="Skrzypek M.S."/>
            <person name="Soll D."/>
            <person name="Staggs R."/>
            <person name="Stansfield I."/>
            <person name="Stumpf M.P."/>
            <person name="Sudbery P.E."/>
            <person name="Srikantha T."/>
            <person name="Zeng Q."/>
            <person name="Berman J."/>
            <person name="Berriman M."/>
            <person name="Heitman J."/>
            <person name="Gow N.A."/>
            <person name="Lorenz M.C."/>
            <person name="Birren B.W."/>
            <person name="Kellis M."/>
            <person name="Cuomo C.A."/>
        </authorList>
    </citation>
    <scope>NUCLEOTIDE SEQUENCE [LARGE SCALE GENOMIC DNA]</scope>
    <source>
        <strain evidence="8">ATCC 6260 / CBS 566 / DSM 6381 / JCM 1539 / NBRC 10279 / NRRL Y-324</strain>
    </source>
</reference>
<dbReference type="AlphaFoldDB" id="A5DKM9"/>
<dbReference type="RefSeq" id="XP_001484449.2">
    <property type="nucleotide sequence ID" value="XM_001484399.1"/>
</dbReference>
<organism evidence="7 8">
    <name type="scientific">Meyerozyma guilliermondii (strain ATCC 6260 / CBS 566 / DSM 6381 / JCM 1539 / NBRC 10279 / NRRL Y-324)</name>
    <name type="common">Yeast</name>
    <name type="synonym">Candida guilliermondii</name>
    <dbReference type="NCBI Taxonomy" id="294746"/>
    <lineage>
        <taxon>Eukaryota</taxon>
        <taxon>Fungi</taxon>
        <taxon>Dikarya</taxon>
        <taxon>Ascomycota</taxon>
        <taxon>Saccharomycotina</taxon>
        <taxon>Pichiomycetes</taxon>
        <taxon>Debaryomycetaceae</taxon>
        <taxon>Meyerozyma</taxon>
    </lineage>
</organism>